<evidence type="ECO:0008006" key="3">
    <source>
        <dbReference type="Google" id="ProtNLM"/>
    </source>
</evidence>
<dbReference type="InterPro" id="IPR007712">
    <property type="entry name" value="RelE/ParE_toxin"/>
</dbReference>
<dbReference type="GO" id="GO:0004521">
    <property type="term" value="F:RNA endonuclease activity"/>
    <property type="evidence" value="ECO:0007669"/>
    <property type="project" value="TreeGrafter"/>
</dbReference>
<reference evidence="2" key="1">
    <citation type="submission" date="2015-06" db="EMBL/GenBank/DDBJ databases">
        <authorList>
            <person name="Joergensen T."/>
        </authorList>
    </citation>
    <scope>NUCLEOTIDE SEQUENCE</scope>
    <source>
        <plasmid evidence="2">pRGRH0270</plasmid>
    </source>
</reference>
<dbReference type="NCBIfam" id="TIGR00053">
    <property type="entry name" value="YafQ family addiction module toxin"/>
    <property type="match status" value="1"/>
</dbReference>
<dbReference type="Gene3D" id="3.30.2310.20">
    <property type="entry name" value="RelE-like"/>
    <property type="match status" value="1"/>
</dbReference>
<evidence type="ECO:0000256" key="1">
    <source>
        <dbReference type="ARBA" id="ARBA00022649"/>
    </source>
</evidence>
<reference evidence="2" key="2">
    <citation type="submission" date="2015-07" db="EMBL/GenBank/DDBJ databases">
        <title>Plasmids, circular viruses and viroids from rat gut.</title>
        <authorList>
            <person name="Jorgensen T.J."/>
            <person name="Hansen M.A."/>
            <person name="Xu Z."/>
            <person name="Tabak M.A."/>
            <person name="Sorensen S.J."/>
            <person name="Hansen L.H."/>
        </authorList>
    </citation>
    <scope>NUCLEOTIDE SEQUENCE</scope>
    <source>
        <plasmid evidence="2">pRGRH0270</plasmid>
    </source>
</reference>
<dbReference type="NCBIfam" id="TIGR02385">
    <property type="entry name" value="RelE_StbE"/>
    <property type="match status" value="1"/>
</dbReference>
<sequence length="90" mass="10292">MLALVPSARFRKDVKRAEKRGKDMAKLRAVLTLLADQAPLPPEYRDHALRGDWIGFRDLHIEPDWLLLYRIAGDEVQLARTGSHADLFKA</sequence>
<dbReference type="PIRSF" id="PIRSF006156">
    <property type="entry name" value="YafQ"/>
    <property type="match status" value="1"/>
</dbReference>
<dbReference type="GO" id="GO:0006402">
    <property type="term" value="P:mRNA catabolic process"/>
    <property type="evidence" value="ECO:0007669"/>
    <property type="project" value="TreeGrafter"/>
</dbReference>
<keyword evidence="2" id="KW-0614">Plasmid</keyword>
<organism evidence="2">
    <name type="scientific">uncultured prokaryote</name>
    <dbReference type="NCBI Taxonomy" id="198431"/>
    <lineage>
        <taxon>unclassified sequences</taxon>
        <taxon>environmental samples</taxon>
    </lineage>
</organism>
<dbReference type="FunFam" id="3.30.2310.20:FF:000003">
    <property type="entry name" value="Type II toxin-antitoxin system YafQ family toxin"/>
    <property type="match status" value="1"/>
</dbReference>
<evidence type="ECO:0000313" key="2">
    <source>
        <dbReference type="EMBL" id="CRY94518.1"/>
    </source>
</evidence>
<name>A0A0H5PY76_9ZZZZ</name>
<dbReference type="InterPro" id="IPR035093">
    <property type="entry name" value="RelE/ParE_toxin_dom_sf"/>
</dbReference>
<dbReference type="EMBL" id="LN852942">
    <property type="protein sequence ID" value="CRY94518.1"/>
    <property type="molecule type" value="Genomic_DNA"/>
</dbReference>
<dbReference type="AlphaFoldDB" id="A0A0H5PY76"/>
<proteinExistence type="predicted"/>
<dbReference type="InterPro" id="IPR004386">
    <property type="entry name" value="Toxin_YafQ-like"/>
</dbReference>
<protein>
    <recommendedName>
        <fullName evidence="3">Addiction module toxin, RelE/StbE family</fullName>
    </recommendedName>
</protein>
<dbReference type="SUPFAM" id="SSF143011">
    <property type="entry name" value="RelE-like"/>
    <property type="match status" value="1"/>
</dbReference>
<geneLocation type="plasmid" evidence="2">
    <name>pRGRH0270</name>
</geneLocation>
<keyword evidence="1" id="KW-1277">Toxin-antitoxin system</keyword>
<accession>A0A0H5PY76</accession>
<dbReference type="PANTHER" id="PTHR40588">
    <property type="entry name" value="MRNA INTERFERASE TOXIN YAFQ"/>
    <property type="match status" value="1"/>
</dbReference>
<dbReference type="PANTHER" id="PTHR40588:SF1">
    <property type="entry name" value="MRNA INTERFERASE TOXIN YAFQ"/>
    <property type="match status" value="1"/>
</dbReference>
<dbReference type="Pfam" id="PF15738">
    <property type="entry name" value="YafQ_toxin"/>
    <property type="match status" value="1"/>
</dbReference>